<dbReference type="Pfam" id="PF24491">
    <property type="entry name" value="DUF7586"/>
    <property type="match status" value="1"/>
</dbReference>
<dbReference type="EMBL" id="JABELX010000011">
    <property type="protein sequence ID" value="NNH73740.1"/>
    <property type="molecule type" value="Genomic_DNA"/>
</dbReference>
<evidence type="ECO:0000313" key="3">
    <source>
        <dbReference type="EMBL" id="NNH73740.1"/>
    </source>
</evidence>
<dbReference type="PANTHER" id="PTHR46825">
    <property type="entry name" value="D-ALANYL-D-ALANINE-CARBOXYPEPTIDASE/ENDOPEPTIDASE AMPH"/>
    <property type="match status" value="1"/>
</dbReference>
<dbReference type="SUPFAM" id="SSF56601">
    <property type="entry name" value="beta-lactamase/transpeptidase-like"/>
    <property type="match status" value="1"/>
</dbReference>
<reference evidence="3 4" key="1">
    <citation type="submission" date="2020-05" db="EMBL/GenBank/DDBJ databases">
        <title>MicrobeNet Type strains.</title>
        <authorList>
            <person name="Nicholson A.C."/>
        </authorList>
    </citation>
    <scope>NUCLEOTIDE SEQUENCE [LARGE SCALE GENOMIC DNA]</scope>
    <source>
        <strain evidence="3 4">JCM 3224</strain>
    </source>
</reference>
<comment type="caution">
    <text evidence="3">The sequence shown here is derived from an EMBL/GenBank/DDBJ whole genome shotgun (WGS) entry which is preliminary data.</text>
</comment>
<dbReference type="InterPro" id="IPR056008">
    <property type="entry name" value="DUF7586"/>
</dbReference>
<dbReference type="PANTHER" id="PTHR46825:SF7">
    <property type="entry name" value="D-ALANYL-D-ALANINE CARBOXYPEPTIDASE"/>
    <property type="match status" value="1"/>
</dbReference>
<organism evidence="3 4">
    <name type="scientific">Nocardia uniformis</name>
    <dbReference type="NCBI Taxonomy" id="53432"/>
    <lineage>
        <taxon>Bacteria</taxon>
        <taxon>Bacillati</taxon>
        <taxon>Actinomycetota</taxon>
        <taxon>Actinomycetes</taxon>
        <taxon>Mycobacteriales</taxon>
        <taxon>Nocardiaceae</taxon>
        <taxon>Nocardia</taxon>
    </lineage>
</organism>
<evidence type="ECO:0000259" key="1">
    <source>
        <dbReference type="Pfam" id="PF00144"/>
    </source>
</evidence>
<evidence type="ECO:0000313" key="4">
    <source>
        <dbReference type="Proteomes" id="UP000586827"/>
    </source>
</evidence>
<feature type="domain" description="DUF7586" evidence="2">
    <location>
        <begin position="351"/>
        <end position="432"/>
    </location>
</feature>
<dbReference type="AlphaFoldDB" id="A0A849CBL6"/>
<proteinExistence type="predicted"/>
<dbReference type="Proteomes" id="UP000586827">
    <property type="component" value="Unassembled WGS sequence"/>
</dbReference>
<dbReference type="RefSeq" id="WP_067521979.1">
    <property type="nucleotide sequence ID" value="NZ_JABELX010000011.1"/>
</dbReference>
<dbReference type="InterPro" id="IPR012338">
    <property type="entry name" value="Beta-lactam/transpept-like"/>
</dbReference>
<keyword evidence="4" id="KW-1185">Reference proteome</keyword>
<name>A0A849CBL6_9NOCA</name>
<evidence type="ECO:0000259" key="2">
    <source>
        <dbReference type="Pfam" id="PF24491"/>
    </source>
</evidence>
<protein>
    <submittedName>
        <fullName evidence="3">Beta-lactamase family protein</fullName>
    </submittedName>
</protein>
<feature type="domain" description="Beta-lactamase-related" evidence="1">
    <location>
        <begin position="12"/>
        <end position="324"/>
    </location>
</feature>
<dbReference type="InterPro" id="IPR050491">
    <property type="entry name" value="AmpC-like"/>
</dbReference>
<dbReference type="InterPro" id="IPR001466">
    <property type="entry name" value="Beta-lactam-related"/>
</dbReference>
<sequence length="435" mass="47273">MDTDFQSKLAARVAHEQSANHLPSLTVAAAVDGVLLAAASAGFADLKNLVPTSSESCYRIGSITKTFTAALAVLLCRRGTLGLEAPVSRYLPGTPFGHLPLRMLLSHSSGLQREVPVDMWESMQGPSKRELLDAFGHVELVAEPGQRWHYSNLGYAVIGQIIEQVTDQSCETAIEQTFLEPLDLTRTSWTPPTDAVLGYRLDPYTDSAHREPVMDQATAGVGGQMWSTPADLLKWGYALCGGEPAVVPPAVIDAMHTLQIMVDTQTWKRGWGLGLILDRHGDRVLGGHTGAMPGFQSALSIDRRTRTVVAGLTNVTRGISLSDLTTEVALEASAGRAEPPISEWQPAPPCPEYVRDLLGIWWTESDELVLRWGSDGLHAHLASNPATTDTHFIAEGTGRFRAVAGRLQGELLVVTRTQRQVELCWATYPLTRTPR</sequence>
<gene>
    <name evidence="3" type="ORF">HLB23_28455</name>
</gene>
<accession>A0A849CBL6</accession>
<dbReference type="Pfam" id="PF00144">
    <property type="entry name" value="Beta-lactamase"/>
    <property type="match status" value="1"/>
</dbReference>
<dbReference type="Gene3D" id="3.40.710.10">
    <property type="entry name" value="DD-peptidase/beta-lactamase superfamily"/>
    <property type="match status" value="1"/>
</dbReference>